<dbReference type="AlphaFoldDB" id="A0A9N8VA47"/>
<reference evidence="1" key="1">
    <citation type="submission" date="2021-06" db="EMBL/GenBank/DDBJ databases">
        <authorList>
            <person name="Kallberg Y."/>
            <person name="Tangrot J."/>
            <person name="Rosling A."/>
        </authorList>
    </citation>
    <scope>NUCLEOTIDE SEQUENCE</scope>
    <source>
        <strain evidence="1">FL966</strain>
    </source>
</reference>
<gene>
    <name evidence="1" type="ORF">CPELLU_LOCUS39</name>
</gene>
<dbReference type="Proteomes" id="UP000789759">
    <property type="component" value="Unassembled WGS sequence"/>
</dbReference>
<organism evidence="1 2">
    <name type="scientific">Cetraspora pellucida</name>
    <dbReference type="NCBI Taxonomy" id="1433469"/>
    <lineage>
        <taxon>Eukaryota</taxon>
        <taxon>Fungi</taxon>
        <taxon>Fungi incertae sedis</taxon>
        <taxon>Mucoromycota</taxon>
        <taxon>Glomeromycotina</taxon>
        <taxon>Glomeromycetes</taxon>
        <taxon>Diversisporales</taxon>
        <taxon>Gigasporaceae</taxon>
        <taxon>Cetraspora</taxon>
    </lineage>
</organism>
<sequence length="368" mass="44367">MVKIIKQNVEQKDKEKKIEITKYNIERSKKHKQFLKKCKEYKEEIINFCKEQKDLKINNKDDDGIMYSDRDKDVLISHESGLKFLVCCKYRTKQSVGYDVIERMEGVISRELKNYKGFIVSNIRYSTNTINKALKYEIELCKSKRDLVKQIKKYVERMYNFKTFLIYGIYQVEKNVPNFQLNVLLNTLSEEDSVKYNVFIFSNENLKIDNINIPKRINICNLRNIFDIFKEKIKWNPQVMMIKDIPKVIIENKSLRLEKEIIKDIEEETDEIVNQEISDRNEKYNKFNLRYLLENSQDFLKWDTDKNIKRRKHFKENNELEISINTDEKMTDISEKVIKKRISLKDVSFFRLEDLTFRGVKEVNIIEY</sequence>
<protein>
    <submittedName>
        <fullName evidence="1">8816_t:CDS:1</fullName>
    </submittedName>
</protein>
<name>A0A9N8VA47_9GLOM</name>
<dbReference type="EMBL" id="CAJVQA010000007">
    <property type="protein sequence ID" value="CAG8449211.1"/>
    <property type="molecule type" value="Genomic_DNA"/>
</dbReference>
<keyword evidence="2" id="KW-1185">Reference proteome</keyword>
<accession>A0A9N8VA47</accession>
<comment type="caution">
    <text evidence="1">The sequence shown here is derived from an EMBL/GenBank/DDBJ whole genome shotgun (WGS) entry which is preliminary data.</text>
</comment>
<evidence type="ECO:0000313" key="2">
    <source>
        <dbReference type="Proteomes" id="UP000789759"/>
    </source>
</evidence>
<proteinExistence type="predicted"/>
<evidence type="ECO:0000313" key="1">
    <source>
        <dbReference type="EMBL" id="CAG8449211.1"/>
    </source>
</evidence>